<feature type="compositionally biased region" description="Polar residues" evidence="1">
    <location>
        <begin position="26"/>
        <end position="37"/>
    </location>
</feature>
<evidence type="ECO:0000313" key="3">
    <source>
        <dbReference type="EMBL" id="KAF0977781.1"/>
    </source>
</evidence>
<dbReference type="AlphaFoldDB" id="A0A6A5BTU7"/>
<dbReference type="VEuPathDB" id="AmoebaDB:FDP41_003103"/>
<keyword evidence="2" id="KW-0472">Membrane</keyword>
<organism evidence="3 4">
    <name type="scientific">Naegleria fowleri</name>
    <name type="common">Brain eating amoeba</name>
    <dbReference type="NCBI Taxonomy" id="5763"/>
    <lineage>
        <taxon>Eukaryota</taxon>
        <taxon>Discoba</taxon>
        <taxon>Heterolobosea</taxon>
        <taxon>Tetramitia</taxon>
        <taxon>Eutetramitia</taxon>
        <taxon>Vahlkampfiidae</taxon>
        <taxon>Naegleria</taxon>
    </lineage>
</organism>
<keyword evidence="4" id="KW-1185">Reference proteome</keyword>
<sequence>MMQPQEQQTSFELQSVNHLQLSSCENQNATQHPSFYESSGFPKNHSNLQHHDLDPNHTNEALSSKQIPNSIYYEPMFLREQRNNFHFNSSTSSSMVDTTTTPLHPRMDHSNLQFRLTTTSNYGARPSNAYVMDGYATSRIKRRFSLPSTLQIDNPRLTTVDEKPIWSPSGENELKNQALESDFQQAVKKQQARKDAESNFLISIIVCIVFYLTGLGFLSCMPFYPLLKYRNSEDARINKTGRFAFIGFLLTLFFNMLLTTILVTLLIVSIVYGSRK</sequence>
<gene>
    <name evidence="3" type="ORF">FDP41_003103</name>
</gene>
<feature type="region of interest" description="Disordered" evidence="1">
    <location>
        <begin position="26"/>
        <end position="66"/>
    </location>
</feature>
<proteinExistence type="predicted"/>
<feature type="transmembrane region" description="Helical" evidence="2">
    <location>
        <begin position="200"/>
        <end position="224"/>
    </location>
</feature>
<evidence type="ECO:0000256" key="2">
    <source>
        <dbReference type="SAM" id="Phobius"/>
    </source>
</evidence>
<dbReference type="Proteomes" id="UP000444721">
    <property type="component" value="Unassembled WGS sequence"/>
</dbReference>
<dbReference type="OrthoDB" id="10366580at2759"/>
<name>A0A6A5BTU7_NAEFO</name>
<comment type="caution">
    <text evidence="3">The sequence shown here is derived from an EMBL/GenBank/DDBJ whole genome shotgun (WGS) entry which is preliminary data.</text>
</comment>
<accession>A0A6A5BTU7</accession>
<feature type="transmembrane region" description="Helical" evidence="2">
    <location>
        <begin position="244"/>
        <end position="272"/>
    </location>
</feature>
<keyword evidence="2" id="KW-1133">Transmembrane helix</keyword>
<keyword evidence="2" id="KW-0812">Transmembrane</keyword>
<reference evidence="3 4" key="1">
    <citation type="journal article" date="2019" name="Sci. Rep.">
        <title>Nanopore sequencing improves the draft genome of the human pathogenic amoeba Naegleria fowleri.</title>
        <authorList>
            <person name="Liechti N."/>
            <person name="Schurch N."/>
            <person name="Bruggmann R."/>
            <person name="Wittwer M."/>
        </authorList>
    </citation>
    <scope>NUCLEOTIDE SEQUENCE [LARGE SCALE GENOMIC DNA]</scope>
    <source>
        <strain evidence="3 4">ATCC 30894</strain>
    </source>
</reference>
<dbReference type="EMBL" id="VFQX01000033">
    <property type="protein sequence ID" value="KAF0977781.1"/>
    <property type="molecule type" value="Genomic_DNA"/>
</dbReference>
<protein>
    <submittedName>
        <fullName evidence="3">Uncharacterized protein</fullName>
    </submittedName>
</protein>
<dbReference type="GeneID" id="68110321"/>
<evidence type="ECO:0000313" key="4">
    <source>
        <dbReference type="Proteomes" id="UP000444721"/>
    </source>
</evidence>
<evidence type="ECO:0000256" key="1">
    <source>
        <dbReference type="SAM" id="MobiDB-lite"/>
    </source>
</evidence>
<dbReference type="VEuPathDB" id="AmoebaDB:NfTy_058980"/>
<dbReference type="RefSeq" id="XP_044562494.1">
    <property type="nucleotide sequence ID" value="XM_044706371.1"/>
</dbReference>